<protein>
    <submittedName>
        <fullName evidence="3">Glycosyltransferase involved in cell wall bisynthesis</fullName>
    </submittedName>
</protein>
<dbReference type="Pfam" id="PF13439">
    <property type="entry name" value="Glyco_transf_4"/>
    <property type="match status" value="1"/>
</dbReference>
<dbReference type="PANTHER" id="PTHR12526">
    <property type="entry name" value="GLYCOSYLTRANSFERASE"/>
    <property type="match status" value="1"/>
</dbReference>
<accession>A0A239PVQ1</accession>
<evidence type="ECO:0000259" key="1">
    <source>
        <dbReference type="Pfam" id="PF00534"/>
    </source>
</evidence>
<dbReference type="EMBL" id="FZQA01000004">
    <property type="protein sequence ID" value="SNT74113.1"/>
    <property type="molecule type" value="Genomic_DNA"/>
</dbReference>
<keyword evidence="4" id="KW-1185">Reference proteome</keyword>
<evidence type="ECO:0000313" key="3">
    <source>
        <dbReference type="EMBL" id="SNT74113.1"/>
    </source>
</evidence>
<dbReference type="InterPro" id="IPR028098">
    <property type="entry name" value="Glyco_trans_4-like_N"/>
</dbReference>
<feature type="domain" description="Glycosyl transferase family 1" evidence="1">
    <location>
        <begin position="231"/>
        <end position="398"/>
    </location>
</feature>
<evidence type="ECO:0000313" key="4">
    <source>
        <dbReference type="Proteomes" id="UP000198346"/>
    </source>
</evidence>
<organism evidence="3 4">
    <name type="scientific">Amphiplicatus metriothermophilus</name>
    <dbReference type="NCBI Taxonomy" id="1519374"/>
    <lineage>
        <taxon>Bacteria</taxon>
        <taxon>Pseudomonadati</taxon>
        <taxon>Pseudomonadota</taxon>
        <taxon>Alphaproteobacteria</taxon>
        <taxon>Parvularculales</taxon>
        <taxon>Parvularculaceae</taxon>
        <taxon>Amphiplicatus</taxon>
    </lineage>
</organism>
<proteinExistence type="predicted"/>
<dbReference type="AlphaFoldDB" id="A0A239PVQ1"/>
<keyword evidence="3" id="KW-0808">Transferase</keyword>
<dbReference type="Proteomes" id="UP000198346">
    <property type="component" value="Unassembled WGS sequence"/>
</dbReference>
<dbReference type="CDD" id="cd03801">
    <property type="entry name" value="GT4_PimA-like"/>
    <property type="match status" value="1"/>
</dbReference>
<dbReference type="PANTHER" id="PTHR12526:SF630">
    <property type="entry name" value="GLYCOSYLTRANSFERASE"/>
    <property type="match status" value="1"/>
</dbReference>
<feature type="domain" description="Glycosyltransferase subfamily 4-like N-terminal" evidence="2">
    <location>
        <begin position="40"/>
        <end position="218"/>
    </location>
</feature>
<gene>
    <name evidence="3" type="ORF">SAMN06297382_2019</name>
</gene>
<dbReference type="Pfam" id="PF00534">
    <property type="entry name" value="Glycos_transf_1"/>
    <property type="match status" value="1"/>
</dbReference>
<dbReference type="GO" id="GO:0016757">
    <property type="term" value="F:glycosyltransferase activity"/>
    <property type="evidence" value="ECO:0007669"/>
    <property type="project" value="InterPro"/>
</dbReference>
<reference evidence="3 4" key="1">
    <citation type="submission" date="2017-07" db="EMBL/GenBank/DDBJ databases">
        <authorList>
            <person name="Sun Z.S."/>
            <person name="Albrecht U."/>
            <person name="Echele G."/>
            <person name="Lee C.C."/>
        </authorList>
    </citation>
    <scope>NUCLEOTIDE SEQUENCE [LARGE SCALE GENOMIC DNA]</scope>
    <source>
        <strain evidence="3 4">CGMCC 1.12710</strain>
    </source>
</reference>
<sequence>MQSGETQAAGVLGPSTAAFPGDGMNLAFYAPGWPAATAQNGIATYVETMVDALRARGHRCFIILPAYYKGETTQEIIRTDWSLLTRADRLRTAIAARAAQFTQGKRMSFLRAGVALGKTVRRLHEEVGLDILEMEETHGLAGAVQEAVDFPVVTRLHGPAFRTSASAPSLAQRGRIAAEGRSLKKIDAITCPSRGVLRDAISHYGLRPRHAATIPNPIAIPPAALRWRADDHDGNMLLFVGRFDETKGADIALEAFARLAVKYPELRLVMAGDDRGLPLAGGASAGFEEYVRTRYGAGLRARIDFRGRIPRAEVEALMRECVAYVSTSRLECFAYTVAEALAVGCPVVASRTYGAAEELVDGEEILLADIEDAEGVAAQVGRLVEDANLRRRVAAAGRAAAERLLSLDRIVDDTLAFYARVQAGRARQ</sequence>
<dbReference type="Gene3D" id="3.40.50.2000">
    <property type="entry name" value="Glycogen Phosphorylase B"/>
    <property type="match status" value="2"/>
</dbReference>
<dbReference type="SUPFAM" id="SSF53756">
    <property type="entry name" value="UDP-Glycosyltransferase/glycogen phosphorylase"/>
    <property type="match status" value="1"/>
</dbReference>
<name>A0A239PVQ1_9PROT</name>
<dbReference type="InterPro" id="IPR001296">
    <property type="entry name" value="Glyco_trans_1"/>
</dbReference>
<evidence type="ECO:0000259" key="2">
    <source>
        <dbReference type="Pfam" id="PF13439"/>
    </source>
</evidence>